<dbReference type="PROSITE" id="PS50042">
    <property type="entry name" value="CNMP_BINDING_3"/>
    <property type="match status" value="1"/>
</dbReference>
<dbReference type="EMBL" id="JAHWGL010000027">
    <property type="protein sequence ID" value="MBW3128651.1"/>
    <property type="molecule type" value="Genomic_DNA"/>
</dbReference>
<dbReference type="CDD" id="cd00038">
    <property type="entry name" value="CAP_ED"/>
    <property type="match status" value="1"/>
</dbReference>
<proteinExistence type="predicted"/>
<reference evidence="2 3" key="1">
    <citation type="submission" date="2021-07" db="EMBL/GenBank/DDBJ databases">
        <title>Hymenobacter profundi sp. nov., isolated from deep-sea water.</title>
        <authorList>
            <person name="Kim M.K."/>
        </authorList>
    </citation>
    <scope>NUCLEOTIDE SEQUENCE [LARGE SCALE GENOMIC DNA]</scope>
    <source>
        <strain evidence="2 3">M2</strain>
    </source>
</reference>
<sequence length="213" mass="24428">MGCSYLHGLTKRPVTPLAPMHPLRAYLLRFVPELTDADWQPLDQALRVHHLARGEHFLQAGEHQPMLALLLRGTCRLYYPRPNGEERTTYFFFENHLLGDYAGCLTGQPSQLSIQALVDTELVVFDYAVLRQLYDERPVYERFGRLLAEYHLLGTDARLVEHLLLSPEERYRALLASGKTKILERIPQHLVANYLGITAVSMSRIRARVARGH</sequence>
<gene>
    <name evidence="2" type="ORF">KYK14_08825</name>
</gene>
<feature type="domain" description="Cyclic nucleotide-binding" evidence="1">
    <location>
        <begin position="30"/>
        <end position="133"/>
    </location>
</feature>
<evidence type="ECO:0000313" key="3">
    <source>
        <dbReference type="Proteomes" id="UP000826188"/>
    </source>
</evidence>
<dbReference type="Proteomes" id="UP000826188">
    <property type="component" value="Unassembled WGS sequence"/>
</dbReference>
<protein>
    <submittedName>
        <fullName evidence="2">Crp/Fnr family transcriptional regulator</fullName>
    </submittedName>
</protein>
<dbReference type="InterPro" id="IPR000595">
    <property type="entry name" value="cNMP-bd_dom"/>
</dbReference>
<name>A0ABS6X022_9BACT</name>
<comment type="caution">
    <text evidence="2">The sequence shown here is derived from an EMBL/GenBank/DDBJ whole genome shotgun (WGS) entry which is preliminary data.</text>
</comment>
<dbReference type="Pfam" id="PF00027">
    <property type="entry name" value="cNMP_binding"/>
    <property type="match status" value="1"/>
</dbReference>
<keyword evidence="3" id="KW-1185">Reference proteome</keyword>
<organism evidence="2 3">
    <name type="scientific">Hymenobacter profundi</name>
    <dbReference type="NCBI Taxonomy" id="1982110"/>
    <lineage>
        <taxon>Bacteria</taxon>
        <taxon>Pseudomonadati</taxon>
        <taxon>Bacteroidota</taxon>
        <taxon>Cytophagia</taxon>
        <taxon>Cytophagales</taxon>
        <taxon>Hymenobacteraceae</taxon>
        <taxon>Hymenobacter</taxon>
    </lineage>
</organism>
<evidence type="ECO:0000313" key="2">
    <source>
        <dbReference type="EMBL" id="MBW3128651.1"/>
    </source>
</evidence>
<evidence type="ECO:0000259" key="1">
    <source>
        <dbReference type="PROSITE" id="PS50042"/>
    </source>
</evidence>
<accession>A0ABS6X022</accession>